<dbReference type="AlphaFoldDB" id="A0A1H2DV12"/>
<dbReference type="Proteomes" id="UP000199608">
    <property type="component" value="Unassembled WGS sequence"/>
</dbReference>
<keyword evidence="2" id="KW-1185">Reference proteome</keyword>
<evidence type="ECO:0000313" key="2">
    <source>
        <dbReference type="Proteomes" id="UP000199608"/>
    </source>
</evidence>
<protein>
    <submittedName>
        <fullName evidence="1">Uncharacterized protein</fullName>
    </submittedName>
</protein>
<reference evidence="2" key="1">
    <citation type="submission" date="2016-10" db="EMBL/GenBank/DDBJ databases">
        <authorList>
            <person name="Varghese N."/>
            <person name="Submissions S."/>
        </authorList>
    </citation>
    <scope>NUCLEOTIDE SEQUENCE [LARGE SCALE GENOMIC DNA]</scope>
    <source>
        <strain evidence="2">DSM 3384</strain>
    </source>
</reference>
<dbReference type="EMBL" id="FNLL01000002">
    <property type="protein sequence ID" value="SDT86672.1"/>
    <property type="molecule type" value="Genomic_DNA"/>
</dbReference>
<sequence length="61" mass="7157">MVNDKKNPDRGYPDLTKFIRSIQRVEGKPDCFARSAFDCNITDCQWQSYCLEELKKIKGKK</sequence>
<organism evidence="1 2">
    <name type="scientific">Desulfobacula phenolica</name>
    <dbReference type="NCBI Taxonomy" id="90732"/>
    <lineage>
        <taxon>Bacteria</taxon>
        <taxon>Pseudomonadati</taxon>
        <taxon>Thermodesulfobacteriota</taxon>
        <taxon>Desulfobacteria</taxon>
        <taxon>Desulfobacterales</taxon>
        <taxon>Desulfobacteraceae</taxon>
        <taxon>Desulfobacula</taxon>
    </lineage>
</organism>
<name>A0A1H2DV12_9BACT</name>
<proteinExistence type="predicted"/>
<dbReference type="RefSeq" id="WP_092230478.1">
    <property type="nucleotide sequence ID" value="NZ_FNLL01000002.1"/>
</dbReference>
<evidence type="ECO:0000313" key="1">
    <source>
        <dbReference type="EMBL" id="SDT86672.1"/>
    </source>
</evidence>
<accession>A0A1H2DV12</accession>
<gene>
    <name evidence="1" type="ORF">SAMN04487931_102221</name>
</gene>